<dbReference type="GO" id="GO:0005634">
    <property type="term" value="C:nucleus"/>
    <property type="evidence" value="ECO:0007669"/>
    <property type="project" value="UniProtKB-SubCell"/>
</dbReference>
<feature type="compositionally biased region" description="Basic and acidic residues" evidence="6">
    <location>
        <begin position="288"/>
        <end position="303"/>
    </location>
</feature>
<evidence type="ECO:0000256" key="4">
    <source>
        <dbReference type="ARBA" id="ARBA00023163"/>
    </source>
</evidence>
<gene>
    <name evidence="8" type="ORF">H0H81_003711</name>
</gene>
<dbReference type="AlphaFoldDB" id="A0A9P7GQI2"/>
<evidence type="ECO:0000256" key="5">
    <source>
        <dbReference type="ARBA" id="ARBA00023242"/>
    </source>
</evidence>
<keyword evidence="5" id="KW-0539">Nucleus</keyword>
<evidence type="ECO:0000256" key="3">
    <source>
        <dbReference type="ARBA" id="ARBA00023125"/>
    </source>
</evidence>
<comment type="subcellular location">
    <subcellularLocation>
        <location evidence="1">Nucleus</location>
    </subcellularLocation>
</comment>
<dbReference type="InterPro" id="IPR001138">
    <property type="entry name" value="Zn2Cys6_DnaBD"/>
</dbReference>
<evidence type="ECO:0000313" key="8">
    <source>
        <dbReference type="EMBL" id="KAG5652773.1"/>
    </source>
</evidence>
<dbReference type="PANTHER" id="PTHR31845">
    <property type="entry name" value="FINGER DOMAIN PROTEIN, PUTATIVE-RELATED"/>
    <property type="match status" value="1"/>
</dbReference>
<evidence type="ECO:0000259" key="7">
    <source>
        <dbReference type="PROSITE" id="PS00463"/>
    </source>
</evidence>
<feature type="region of interest" description="Disordered" evidence="6">
    <location>
        <begin position="286"/>
        <end position="309"/>
    </location>
</feature>
<evidence type="ECO:0000256" key="6">
    <source>
        <dbReference type="SAM" id="MobiDB-lite"/>
    </source>
</evidence>
<dbReference type="GO" id="GO:0000981">
    <property type="term" value="F:DNA-binding transcription factor activity, RNA polymerase II-specific"/>
    <property type="evidence" value="ECO:0007669"/>
    <property type="project" value="InterPro"/>
</dbReference>
<keyword evidence="4" id="KW-0804">Transcription</keyword>
<comment type="caution">
    <text evidence="8">The sequence shown here is derived from an EMBL/GenBank/DDBJ whole genome shotgun (WGS) entry which is preliminary data.</text>
</comment>
<feature type="compositionally biased region" description="Low complexity" evidence="6">
    <location>
        <begin position="16"/>
        <end position="25"/>
    </location>
</feature>
<dbReference type="OrthoDB" id="39175at2759"/>
<proteinExistence type="predicted"/>
<dbReference type="Gene3D" id="4.10.240.10">
    <property type="entry name" value="Zn(2)-C6 fungal-type DNA-binding domain"/>
    <property type="match status" value="1"/>
</dbReference>
<name>A0A9P7GQI2_9AGAR</name>
<dbReference type="EMBL" id="JABCKI010000099">
    <property type="protein sequence ID" value="KAG5652773.1"/>
    <property type="molecule type" value="Genomic_DNA"/>
</dbReference>
<feature type="compositionally biased region" description="Low complexity" evidence="6">
    <location>
        <begin position="186"/>
        <end position="195"/>
    </location>
</feature>
<dbReference type="Proteomes" id="UP000717328">
    <property type="component" value="Unassembled WGS sequence"/>
</dbReference>
<protein>
    <recommendedName>
        <fullName evidence="7">Zn(2)-C6 fungal-type domain-containing protein</fullName>
    </recommendedName>
</protein>
<feature type="compositionally biased region" description="Polar residues" evidence="6">
    <location>
        <begin position="38"/>
        <end position="54"/>
    </location>
</feature>
<feature type="domain" description="Zn(2)-C6 fungal-type" evidence="7">
    <location>
        <begin position="103"/>
        <end position="133"/>
    </location>
</feature>
<dbReference type="PANTHER" id="PTHR31845:SF10">
    <property type="entry name" value="ZN(II)2CYS6 TRANSCRIPTION FACTOR (EUROFUNG)"/>
    <property type="match status" value="1"/>
</dbReference>
<evidence type="ECO:0000313" key="9">
    <source>
        <dbReference type="Proteomes" id="UP000717328"/>
    </source>
</evidence>
<feature type="region of interest" description="Disordered" evidence="6">
    <location>
        <begin position="38"/>
        <end position="101"/>
    </location>
</feature>
<dbReference type="InterPro" id="IPR036864">
    <property type="entry name" value="Zn2-C6_fun-type_DNA-bd_sf"/>
</dbReference>
<dbReference type="GO" id="GO:0000976">
    <property type="term" value="F:transcription cis-regulatory region binding"/>
    <property type="evidence" value="ECO:0007669"/>
    <property type="project" value="TreeGrafter"/>
</dbReference>
<feature type="region of interest" description="Disordered" evidence="6">
    <location>
        <begin position="169"/>
        <end position="206"/>
    </location>
</feature>
<feature type="compositionally biased region" description="Basic and acidic residues" evidence="6">
    <location>
        <begin position="77"/>
        <end position="98"/>
    </location>
</feature>
<feature type="compositionally biased region" description="Low complexity" evidence="6">
    <location>
        <begin position="55"/>
        <end position="68"/>
    </location>
</feature>
<feature type="region of interest" description="Disordered" evidence="6">
    <location>
        <begin position="1"/>
        <end position="25"/>
    </location>
</feature>
<sequence>MLSSQPAEQLWSDPNSFYGSSAASSSFSGSIFTGATDGSYSSQGTLTQSSPVIPQQSYHSEQTSSTSSDPRAKRARNSQDDAKDDEHDSAGDSKDAKASKSGACNRCKNLKVKCEFKNDTDACKRCMNGSHECFIPGRKKRRTPPKREYLLNQIRAQAAQIKELMSQLEATGGPRHHRPSSVESDTPPLLSPSTSHASFLSAEGPPATPEINSLANKAVEDWIAKAKQSFEEFDVFIGISGAGMPINYLVDEDLENSDPDLEEYVNISENDSSEYGFVVEQADGDDVMSDKGKGKRQDREHVKPANLPREAAPFGLFGDLSIKTKKRAVSVQLEGEEDKAAGIANADFFQSNTLNG</sequence>
<dbReference type="InterPro" id="IPR051089">
    <property type="entry name" value="prtT"/>
</dbReference>
<keyword evidence="2" id="KW-0805">Transcription regulation</keyword>
<feature type="compositionally biased region" description="Polar residues" evidence="6">
    <location>
        <begin position="1"/>
        <end position="15"/>
    </location>
</feature>
<reference evidence="8" key="1">
    <citation type="submission" date="2021-02" db="EMBL/GenBank/DDBJ databases">
        <authorList>
            <person name="Nieuwenhuis M."/>
            <person name="Van De Peppel L.J.J."/>
        </authorList>
    </citation>
    <scope>NUCLEOTIDE SEQUENCE</scope>
    <source>
        <strain evidence="8">D49</strain>
    </source>
</reference>
<keyword evidence="3" id="KW-0238">DNA-binding</keyword>
<dbReference type="PROSITE" id="PS00463">
    <property type="entry name" value="ZN2_CY6_FUNGAL_1"/>
    <property type="match status" value="1"/>
</dbReference>
<organism evidence="8 9">
    <name type="scientific">Sphagnurus paluster</name>
    <dbReference type="NCBI Taxonomy" id="117069"/>
    <lineage>
        <taxon>Eukaryota</taxon>
        <taxon>Fungi</taxon>
        <taxon>Dikarya</taxon>
        <taxon>Basidiomycota</taxon>
        <taxon>Agaricomycotina</taxon>
        <taxon>Agaricomycetes</taxon>
        <taxon>Agaricomycetidae</taxon>
        <taxon>Agaricales</taxon>
        <taxon>Tricholomatineae</taxon>
        <taxon>Lyophyllaceae</taxon>
        <taxon>Sphagnurus</taxon>
    </lineage>
</organism>
<accession>A0A9P7GQI2</accession>
<dbReference type="GO" id="GO:0008270">
    <property type="term" value="F:zinc ion binding"/>
    <property type="evidence" value="ECO:0007669"/>
    <property type="project" value="InterPro"/>
</dbReference>
<evidence type="ECO:0000256" key="2">
    <source>
        <dbReference type="ARBA" id="ARBA00023015"/>
    </source>
</evidence>
<keyword evidence="9" id="KW-1185">Reference proteome</keyword>
<reference evidence="8" key="2">
    <citation type="submission" date="2021-10" db="EMBL/GenBank/DDBJ databases">
        <title>Phylogenomics reveals ancestral predisposition of the termite-cultivated fungus Termitomyces towards a domesticated lifestyle.</title>
        <authorList>
            <person name="Auxier B."/>
            <person name="Grum-Grzhimaylo A."/>
            <person name="Cardenas M.E."/>
            <person name="Lodge J.D."/>
            <person name="Laessoe T."/>
            <person name="Pedersen O."/>
            <person name="Smith M.E."/>
            <person name="Kuyper T.W."/>
            <person name="Franco-Molano E.A."/>
            <person name="Baroni T.J."/>
            <person name="Aanen D.K."/>
        </authorList>
    </citation>
    <scope>NUCLEOTIDE SEQUENCE</scope>
    <source>
        <strain evidence="8">D49</strain>
    </source>
</reference>
<evidence type="ECO:0000256" key="1">
    <source>
        <dbReference type="ARBA" id="ARBA00004123"/>
    </source>
</evidence>
<dbReference type="SUPFAM" id="SSF57701">
    <property type="entry name" value="Zn2/Cys6 DNA-binding domain"/>
    <property type="match status" value="1"/>
</dbReference>
<dbReference type="CDD" id="cd00067">
    <property type="entry name" value="GAL4"/>
    <property type="match status" value="1"/>
</dbReference>